<dbReference type="PANTHER" id="PTHR30146:SF153">
    <property type="entry name" value="LACTOSE OPERON REPRESSOR"/>
    <property type="match status" value="1"/>
</dbReference>
<dbReference type="CDD" id="cd06267">
    <property type="entry name" value="PBP1_LacI_sugar_binding-like"/>
    <property type="match status" value="1"/>
</dbReference>
<dbReference type="PROSITE" id="PS00356">
    <property type="entry name" value="HTH_LACI_1"/>
    <property type="match status" value="1"/>
</dbReference>
<keyword evidence="3" id="KW-0804">Transcription</keyword>
<dbReference type="InterPro" id="IPR046335">
    <property type="entry name" value="LacI/GalR-like_sensor"/>
</dbReference>
<evidence type="ECO:0000313" key="6">
    <source>
        <dbReference type="Proteomes" id="UP000188145"/>
    </source>
</evidence>
<dbReference type="AlphaFoldDB" id="A0A1Q2CKA2"/>
<dbReference type="Proteomes" id="UP000188145">
    <property type="component" value="Chromosome"/>
</dbReference>
<feature type="domain" description="HTH lacI-type" evidence="4">
    <location>
        <begin position="1"/>
        <end position="55"/>
    </location>
</feature>
<dbReference type="GO" id="GO:0000976">
    <property type="term" value="F:transcription cis-regulatory region binding"/>
    <property type="evidence" value="ECO:0007669"/>
    <property type="project" value="TreeGrafter"/>
</dbReference>
<proteinExistence type="predicted"/>
<dbReference type="KEGG" id="tes:BW730_02395"/>
<gene>
    <name evidence="5" type="ORF">BW730_02395</name>
</gene>
<dbReference type="Gene3D" id="1.10.260.40">
    <property type="entry name" value="lambda repressor-like DNA-binding domains"/>
    <property type="match status" value="1"/>
</dbReference>
<dbReference type="CDD" id="cd01392">
    <property type="entry name" value="HTH_LacI"/>
    <property type="match status" value="1"/>
</dbReference>
<accession>A0A1Q2CKA2</accession>
<name>A0A1Q2CKA2_9ACTN</name>
<dbReference type="STRING" id="1332264.BW730_02395"/>
<evidence type="ECO:0000259" key="4">
    <source>
        <dbReference type="PROSITE" id="PS50932"/>
    </source>
</evidence>
<sequence length="334" mass="35829">MTIEDVAALAGVSRAAVSKVLRNAYGVSEPMQQRVQAAIDDLGYRPRVAARAMRGTSYTLGVELPTMANPFLQGVLGGLIGFLEATRYSVIIAPSDAEGNSTQAIQTLLDYQVAGLVTIGANATADWLEAQATRSPMVMLGRHDESVNYDTVGDDDALGARLAVDHLYSLGHRRITHLTIGAAQHPHMSRSSHAMRARSYRHRMRRYGLTPETHIIASPTEESAYISTLGLLEQPIPPTAIFAGHDELALGVMRAAAQFGLGRSELSIVGYDDSTFASHPLISLTTVRQSSDEVGKEVGSLLLQRIEGRTEAAHVVITPELQVRGSSAPPPPTT</sequence>
<organism evidence="5 6">
    <name type="scientific">Tessaracoccus aquimaris</name>
    <dbReference type="NCBI Taxonomy" id="1332264"/>
    <lineage>
        <taxon>Bacteria</taxon>
        <taxon>Bacillati</taxon>
        <taxon>Actinomycetota</taxon>
        <taxon>Actinomycetes</taxon>
        <taxon>Propionibacteriales</taxon>
        <taxon>Propionibacteriaceae</taxon>
        <taxon>Tessaracoccus</taxon>
    </lineage>
</organism>
<keyword evidence="2" id="KW-0238">DNA-binding</keyword>
<reference evidence="6" key="1">
    <citation type="submission" date="2017-02" db="EMBL/GenBank/DDBJ databases">
        <title>Tessaracoccus aquaemaris sp. nov., isolated from the intestine of a Korean rockfish, Sebastes schlegelii, in a marine aquaculture pond.</title>
        <authorList>
            <person name="Tak E.J."/>
            <person name="Bae J.-W."/>
        </authorList>
    </citation>
    <scope>NUCLEOTIDE SEQUENCE [LARGE SCALE GENOMIC DNA]</scope>
    <source>
        <strain evidence="6">NSG39</strain>
    </source>
</reference>
<dbReference type="GO" id="GO:0003700">
    <property type="term" value="F:DNA-binding transcription factor activity"/>
    <property type="evidence" value="ECO:0007669"/>
    <property type="project" value="TreeGrafter"/>
</dbReference>
<dbReference type="PROSITE" id="PS50932">
    <property type="entry name" value="HTH_LACI_2"/>
    <property type="match status" value="1"/>
</dbReference>
<dbReference type="Pfam" id="PF13377">
    <property type="entry name" value="Peripla_BP_3"/>
    <property type="match status" value="1"/>
</dbReference>
<dbReference type="InterPro" id="IPR028082">
    <property type="entry name" value="Peripla_BP_I"/>
</dbReference>
<dbReference type="InterPro" id="IPR000843">
    <property type="entry name" value="HTH_LacI"/>
</dbReference>
<evidence type="ECO:0000313" key="5">
    <source>
        <dbReference type="EMBL" id="AQP46558.1"/>
    </source>
</evidence>
<evidence type="ECO:0000256" key="3">
    <source>
        <dbReference type="ARBA" id="ARBA00023163"/>
    </source>
</evidence>
<dbReference type="SUPFAM" id="SSF53822">
    <property type="entry name" value="Periplasmic binding protein-like I"/>
    <property type="match status" value="1"/>
</dbReference>
<keyword evidence="1" id="KW-0805">Transcription regulation</keyword>
<dbReference type="InterPro" id="IPR010982">
    <property type="entry name" value="Lambda_DNA-bd_dom_sf"/>
</dbReference>
<dbReference type="Pfam" id="PF00356">
    <property type="entry name" value="LacI"/>
    <property type="match status" value="1"/>
</dbReference>
<dbReference type="Gene3D" id="3.40.50.2300">
    <property type="match status" value="2"/>
</dbReference>
<dbReference type="PANTHER" id="PTHR30146">
    <property type="entry name" value="LACI-RELATED TRANSCRIPTIONAL REPRESSOR"/>
    <property type="match status" value="1"/>
</dbReference>
<dbReference type="SMART" id="SM00354">
    <property type="entry name" value="HTH_LACI"/>
    <property type="match status" value="1"/>
</dbReference>
<dbReference type="SUPFAM" id="SSF47413">
    <property type="entry name" value="lambda repressor-like DNA-binding domains"/>
    <property type="match status" value="1"/>
</dbReference>
<evidence type="ECO:0000256" key="1">
    <source>
        <dbReference type="ARBA" id="ARBA00023015"/>
    </source>
</evidence>
<dbReference type="EMBL" id="CP019606">
    <property type="protein sequence ID" value="AQP46558.1"/>
    <property type="molecule type" value="Genomic_DNA"/>
</dbReference>
<evidence type="ECO:0000256" key="2">
    <source>
        <dbReference type="ARBA" id="ARBA00023125"/>
    </source>
</evidence>
<protein>
    <recommendedName>
        <fullName evidence="4">HTH lacI-type domain-containing protein</fullName>
    </recommendedName>
</protein>
<keyword evidence="6" id="KW-1185">Reference proteome</keyword>